<feature type="domain" description="Mechanosensitive ion channel MscS" evidence="9">
    <location>
        <begin position="175"/>
        <end position="242"/>
    </location>
</feature>
<evidence type="ECO:0000256" key="8">
    <source>
        <dbReference type="SAM" id="Phobius"/>
    </source>
</evidence>
<dbReference type="Gene3D" id="3.30.70.100">
    <property type="match status" value="1"/>
</dbReference>
<dbReference type="GO" id="GO:0005886">
    <property type="term" value="C:plasma membrane"/>
    <property type="evidence" value="ECO:0007669"/>
    <property type="project" value="UniProtKB-SubCell"/>
</dbReference>
<evidence type="ECO:0000259" key="11">
    <source>
        <dbReference type="Pfam" id="PF21088"/>
    </source>
</evidence>
<name>A0A061JJZ3_STUST</name>
<dbReference type="EMBL" id="AMCZ02000032">
    <property type="protein sequence ID" value="EWC39737.1"/>
    <property type="molecule type" value="Genomic_DNA"/>
</dbReference>
<feature type="transmembrane region" description="Helical" evidence="8">
    <location>
        <begin position="125"/>
        <end position="149"/>
    </location>
</feature>
<evidence type="ECO:0000256" key="1">
    <source>
        <dbReference type="ARBA" id="ARBA00004651"/>
    </source>
</evidence>
<evidence type="ECO:0000256" key="7">
    <source>
        <dbReference type="SAM" id="MobiDB-lite"/>
    </source>
</evidence>
<feature type="transmembrane region" description="Helical" evidence="8">
    <location>
        <begin position="12"/>
        <end position="37"/>
    </location>
</feature>
<evidence type="ECO:0000259" key="10">
    <source>
        <dbReference type="Pfam" id="PF21082"/>
    </source>
</evidence>
<keyword evidence="3" id="KW-1003">Cell membrane</keyword>
<reference evidence="12 13" key="1">
    <citation type="journal article" date="2013" name="Genome Announc.">
        <title>Draft Genome of the Nitrogen-Fixing Bacterium Pseudomonas stutzeri Strain KOS6 Isolated from Industrial Hydrocarbon Sludge.</title>
        <authorList>
            <person name="Grigoryeva T.V."/>
            <person name="Laikov A.V."/>
            <person name="Naumova R.P."/>
            <person name="Manolov A.I."/>
            <person name="Larin A.K."/>
            <person name="Karpova I.Y."/>
            <person name="Semashko T.A."/>
            <person name="Alexeev D.G."/>
            <person name="Kostryukova E.S."/>
            <person name="Muller R."/>
            <person name="Govorun V.M."/>
        </authorList>
    </citation>
    <scope>NUCLEOTIDE SEQUENCE [LARGE SCALE GENOMIC DNA]</scope>
    <source>
        <strain evidence="12 13">KOS6</strain>
    </source>
</reference>
<dbReference type="Pfam" id="PF21088">
    <property type="entry name" value="MS_channel_1st"/>
    <property type="match status" value="1"/>
</dbReference>
<dbReference type="eggNOG" id="COG0668">
    <property type="taxonomic scope" value="Bacteria"/>
</dbReference>
<dbReference type="Pfam" id="PF00924">
    <property type="entry name" value="MS_channel_2nd"/>
    <property type="match status" value="1"/>
</dbReference>
<dbReference type="RefSeq" id="WP_003292168.1">
    <property type="nucleotide sequence ID" value="NZ_KK020678.1"/>
</dbReference>
<dbReference type="Gene3D" id="1.10.287.1260">
    <property type="match status" value="1"/>
</dbReference>
<keyword evidence="4 8" id="KW-0812">Transmembrane</keyword>
<evidence type="ECO:0000256" key="5">
    <source>
        <dbReference type="ARBA" id="ARBA00022989"/>
    </source>
</evidence>
<dbReference type="InterPro" id="IPR006685">
    <property type="entry name" value="MscS_channel_2nd"/>
</dbReference>
<proteinExistence type="inferred from homology"/>
<dbReference type="Pfam" id="PF21082">
    <property type="entry name" value="MS_channel_3rd"/>
    <property type="match status" value="1"/>
</dbReference>
<keyword evidence="5 8" id="KW-1133">Transmembrane helix</keyword>
<gene>
    <name evidence="12" type="ORF">B597_018925</name>
</gene>
<feature type="compositionally biased region" description="Polar residues" evidence="7">
    <location>
        <begin position="358"/>
        <end position="367"/>
    </location>
</feature>
<dbReference type="AlphaFoldDB" id="A0A061JJZ3"/>
<feature type="domain" description="Mechanosensitive ion channel MscS C-terminal" evidence="10">
    <location>
        <begin position="248"/>
        <end position="332"/>
    </location>
</feature>
<evidence type="ECO:0000259" key="9">
    <source>
        <dbReference type="Pfam" id="PF00924"/>
    </source>
</evidence>
<dbReference type="Proteomes" id="UP000026923">
    <property type="component" value="Unassembled WGS sequence"/>
</dbReference>
<evidence type="ECO:0000256" key="3">
    <source>
        <dbReference type="ARBA" id="ARBA00022475"/>
    </source>
</evidence>
<keyword evidence="6 8" id="KW-0472">Membrane</keyword>
<evidence type="ECO:0000313" key="13">
    <source>
        <dbReference type="Proteomes" id="UP000026923"/>
    </source>
</evidence>
<dbReference type="SUPFAM" id="SSF82689">
    <property type="entry name" value="Mechanosensitive channel protein MscS (YggB), C-terminal domain"/>
    <property type="match status" value="1"/>
</dbReference>
<dbReference type="InterPro" id="IPR023408">
    <property type="entry name" value="MscS_beta-dom_sf"/>
</dbReference>
<comment type="subcellular location">
    <subcellularLocation>
        <location evidence="1">Cell membrane</location>
        <topology evidence="1">Multi-pass membrane protein</topology>
    </subcellularLocation>
</comment>
<organism evidence="12 13">
    <name type="scientific">Stutzerimonas stutzeri KOS6</name>
    <dbReference type="NCBI Taxonomy" id="1218352"/>
    <lineage>
        <taxon>Bacteria</taxon>
        <taxon>Pseudomonadati</taxon>
        <taxon>Pseudomonadota</taxon>
        <taxon>Gammaproteobacteria</taxon>
        <taxon>Pseudomonadales</taxon>
        <taxon>Pseudomonadaceae</taxon>
        <taxon>Stutzerimonas</taxon>
    </lineage>
</organism>
<evidence type="ECO:0000256" key="6">
    <source>
        <dbReference type="ARBA" id="ARBA00023136"/>
    </source>
</evidence>
<evidence type="ECO:0000256" key="4">
    <source>
        <dbReference type="ARBA" id="ARBA00022692"/>
    </source>
</evidence>
<feature type="transmembrane region" description="Helical" evidence="8">
    <location>
        <begin position="91"/>
        <end position="113"/>
    </location>
</feature>
<dbReference type="PANTHER" id="PTHR30566:SF25">
    <property type="entry name" value="INNER MEMBRANE PROTEIN"/>
    <property type="match status" value="1"/>
</dbReference>
<dbReference type="Gene3D" id="2.30.30.60">
    <property type="match status" value="1"/>
</dbReference>
<comment type="similarity">
    <text evidence="2">Belongs to the MscS (TC 1.A.23) family.</text>
</comment>
<feature type="transmembrane region" description="Helical" evidence="8">
    <location>
        <begin position="58"/>
        <end position="79"/>
    </location>
</feature>
<evidence type="ECO:0000313" key="12">
    <source>
        <dbReference type="EMBL" id="EWC39737.1"/>
    </source>
</evidence>
<dbReference type="SUPFAM" id="SSF82861">
    <property type="entry name" value="Mechanosensitive channel protein MscS (YggB), transmembrane region"/>
    <property type="match status" value="1"/>
</dbReference>
<dbReference type="InterPro" id="IPR049278">
    <property type="entry name" value="MS_channel_C"/>
</dbReference>
<dbReference type="InterPro" id="IPR049142">
    <property type="entry name" value="MS_channel_1st"/>
</dbReference>
<dbReference type="InterPro" id="IPR011066">
    <property type="entry name" value="MscS_channel_C_sf"/>
</dbReference>
<dbReference type="PANTHER" id="PTHR30566">
    <property type="entry name" value="YNAI-RELATED MECHANOSENSITIVE ION CHANNEL"/>
    <property type="match status" value="1"/>
</dbReference>
<feature type="transmembrane region" description="Helical" evidence="8">
    <location>
        <begin position="155"/>
        <end position="177"/>
    </location>
</feature>
<dbReference type="HOGENOM" id="CLU_037945_0_2_6"/>
<dbReference type="InterPro" id="IPR010920">
    <property type="entry name" value="LSM_dom_sf"/>
</dbReference>
<dbReference type="OrthoDB" id="9775207at2"/>
<sequence>MNWDALLNETFWIDVAIVLGITIASYLILRTILGIVTRRLSKLATGSRTKFLGIAAELLARTSHLLILAFSLLIALKTVELPARWESTMSHGWFIALAFQIALWMDTGVRLWMESLARDGKARNPVTTTIIGIMIRIVVWTMMLLSILANLGVDITALIASLGVGGIAIALAVQTLLSDIFASLSIGVDKPFEIGDFVVFGEVAGNIEHIGLKTTRIRALSGEQVVVANADLLRQIVHNYKRMNTRRIVFQFGITYDTPTEKVKEVAELVKRIIEGIEVAKFDRAHFLGFDDSQLTFEVVYIMQVSDYNRYMDTQQEINLALLAGIREMDVQFAFPTRSIEFIGGRLPEVTVAGMPQQRASTSSQAADESAAQPRGPQSSAQE</sequence>
<feature type="region of interest" description="Disordered" evidence="7">
    <location>
        <begin position="354"/>
        <end position="383"/>
    </location>
</feature>
<feature type="domain" description="Mechanosensitive ion channel transmembrane helices 2/3" evidence="11">
    <location>
        <begin position="135"/>
        <end position="174"/>
    </location>
</feature>
<dbReference type="InterPro" id="IPR011014">
    <property type="entry name" value="MscS_channel_TM-2"/>
</dbReference>
<evidence type="ECO:0000256" key="2">
    <source>
        <dbReference type="ARBA" id="ARBA00008017"/>
    </source>
</evidence>
<accession>A0A061JJZ3</accession>
<dbReference type="SUPFAM" id="SSF50182">
    <property type="entry name" value="Sm-like ribonucleoproteins"/>
    <property type="match status" value="1"/>
</dbReference>
<comment type="caution">
    <text evidence="12">The sequence shown here is derived from an EMBL/GenBank/DDBJ whole genome shotgun (WGS) entry which is preliminary data.</text>
</comment>
<protein>
    <submittedName>
        <fullName evidence="12">Mechanosensitive ion channel protein MscS</fullName>
    </submittedName>
</protein>
<dbReference type="GO" id="GO:0008381">
    <property type="term" value="F:mechanosensitive monoatomic ion channel activity"/>
    <property type="evidence" value="ECO:0007669"/>
    <property type="project" value="UniProtKB-ARBA"/>
</dbReference>